<comment type="caution">
    <text evidence="2">The sequence shown here is derived from an EMBL/GenBank/DDBJ whole genome shotgun (WGS) entry which is preliminary data.</text>
</comment>
<dbReference type="Proteomes" id="UP001500454">
    <property type="component" value="Unassembled WGS sequence"/>
</dbReference>
<sequence>MELIDQLTNLASRVQKQVGHIQTEEATKNALVLPFINALGYNVFDPTEVVPEFICDIGTKKGEKVDYAIFREGKPIMLIECKHVGADLNINHASQLFRYFHVTEARIAILTNGVTYKLFTDLEQANKMDERPFMEFDLFNFHENDTTELRKLSKANFSIDDMLFAAYNLKYMRAFKKYFDEQLTQPSSDFVNFVSKQVYDGVLTPKLKDQFGSLVHRSFHQFLNDKVTGRLKSALVDASSQTMLPPAFPVIAKAEESTVASENGENKEKDIVTTVEETEGFMIVRAILRKMVAVNRVVMRDVQSYCGILLDDNNRKPICRLHFNGSKKYVMVFDTENGERVDITSLDDLYGLASRIRAAVERHETKSKEAVASA</sequence>
<accession>A0ABP8J6R3</accession>
<feature type="domain" description="Restriction endonuclease type I HsdR N-terminal" evidence="1">
    <location>
        <begin position="49"/>
        <end position="126"/>
    </location>
</feature>
<evidence type="ECO:0000313" key="2">
    <source>
        <dbReference type="EMBL" id="GAA4386034.1"/>
    </source>
</evidence>
<name>A0ABP8J6R3_9BACT</name>
<dbReference type="EMBL" id="BAABHA010000010">
    <property type="protein sequence ID" value="GAA4386034.1"/>
    <property type="molecule type" value="Genomic_DNA"/>
</dbReference>
<evidence type="ECO:0000313" key="3">
    <source>
        <dbReference type="Proteomes" id="UP001500454"/>
    </source>
</evidence>
<dbReference type="InterPro" id="IPR017035">
    <property type="entry name" value="UCP035009_HsdR_All3000-type"/>
</dbReference>
<evidence type="ECO:0000259" key="1">
    <source>
        <dbReference type="Pfam" id="PF04313"/>
    </source>
</evidence>
<dbReference type="PIRSF" id="PIRSF035009">
    <property type="entry name" value="UCP035009_HSDR_N"/>
    <property type="match status" value="1"/>
</dbReference>
<protein>
    <submittedName>
        <fullName evidence="2">Type I restriction enzyme HsdR N-terminal domain-containing protein</fullName>
    </submittedName>
</protein>
<dbReference type="InterPro" id="IPR007409">
    <property type="entry name" value="Restrct_endonuc_type1_HsdR_N"/>
</dbReference>
<dbReference type="RefSeq" id="WP_345225587.1">
    <property type="nucleotide sequence ID" value="NZ_BAABHA010000010.1"/>
</dbReference>
<keyword evidence="3" id="KW-1185">Reference proteome</keyword>
<reference evidence="3" key="1">
    <citation type="journal article" date="2019" name="Int. J. Syst. Evol. Microbiol.">
        <title>The Global Catalogue of Microorganisms (GCM) 10K type strain sequencing project: providing services to taxonomists for standard genome sequencing and annotation.</title>
        <authorList>
            <consortium name="The Broad Institute Genomics Platform"/>
            <consortium name="The Broad Institute Genome Sequencing Center for Infectious Disease"/>
            <person name="Wu L."/>
            <person name="Ma J."/>
        </authorList>
    </citation>
    <scope>NUCLEOTIDE SEQUENCE [LARGE SCALE GENOMIC DNA]</scope>
    <source>
        <strain evidence="3">JCM 17924</strain>
    </source>
</reference>
<gene>
    <name evidence="2" type="ORF">GCM10023186_30170</name>
</gene>
<dbReference type="Pfam" id="PF04313">
    <property type="entry name" value="HSDR_N"/>
    <property type="match status" value="1"/>
</dbReference>
<organism evidence="2 3">
    <name type="scientific">Hymenobacter koreensis</name>
    <dbReference type="NCBI Taxonomy" id="1084523"/>
    <lineage>
        <taxon>Bacteria</taxon>
        <taxon>Pseudomonadati</taxon>
        <taxon>Bacteroidota</taxon>
        <taxon>Cytophagia</taxon>
        <taxon>Cytophagales</taxon>
        <taxon>Hymenobacteraceae</taxon>
        <taxon>Hymenobacter</taxon>
    </lineage>
</organism>
<proteinExistence type="predicted"/>